<evidence type="ECO:0000256" key="1">
    <source>
        <dbReference type="SAM" id="Phobius"/>
    </source>
</evidence>
<reference evidence="2" key="1">
    <citation type="submission" date="2021-11" db="EMBL/GenBank/DDBJ databases">
        <authorList>
            <consortium name="Genoscope - CEA"/>
            <person name="William W."/>
        </authorList>
    </citation>
    <scope>NUCLEOTIDE SEQUENCE</scope>
</reference>
<sequence length="180" mass="19796">MADGLCHRWETVPMDVEGGAFVVVEGVQREYKLRETFWRPSVLLGLALATGVIIALLVYLLRTYWPLIFIWAPFVLIGIASATVTRVERTAKAFMISSGLNDAWQLAIADVVRAGIVTAGPGRRFRMETSARDNCYGTKNYEFDLEDVDAFVQENFQPYAMAVPLPGPVAAAAQAAEPVV</sequence>
<feature type="transmembrane region" description="Helical" evidence="1">
    <location>
        <begin position="42"/>
        <end position="61"/>
    </location>
</feature>
<dbReference type="EMBL" id="CAKKNE010000003">
    <property type="protein sequence ID" value="CAH0370656.1"/>
    <property type="molecule type" value="Genomic_DNA"/>
</dbReference>
<protein>
    <submittedName>
        <fullName evidence="2">Uncharacterized protein</fullName>
    </submittedName>
</protein>
<organism evidence="2 3">
    <name type="scientific">Pelagomonas calceolata</name>
    <dbReference type="NCBI Taxonomy" id="35677"/>
    <lineage>
        <taxon>Eukaryota</taxon>
        <taxon>Sar</taxon>
        <taxon>Stramenopiles</taxon>
        <taxon>Ochrophyta</taxon>
        <taxon>Pelagophyceae</taxon>
        <taxon>Pelagomonadales</taxon>
        <taxon>Pelagomonadaceae</taxon>
        <taxon>Pelagomonas</taxon>
    </lineage>
</organism>
<evidence type="ECO:0000313" key="3">
    <source>
        <dbReference type="Proteomes" id="UP000789595"/>
    </source>
</evidence>
<dbReference type="AlphaFoldDB" id="A0A8J2SH03"/>
<keyword evidence="3" id="KW-1185">Reference proteome</keyword>
<comment type="caution">
    <text evidence="2">The sequence shown here is derived from an EMBL/GenBank/DDBJ whole genome shotgun (WGS) entry which is preliminary data.</text>
</comment>
<keyword evidence="1" id="KW-0812">Transmembrane</keyword>
<name>A0A8J2SH03_9STRA</name>
<keyword evidence="1" id="KW-0472">Membrane</keyword>
<evidence type="ECO:0000313" key="2">
    <source>
        <dbReference type="EMBL" id="CAH0370656.1"/>
    </source>
</evidence>
<proteinExistence type="predicted"/>
<gene>
    <name evidence="2" type="ORF">PECAL_3P05520</name>
</gene>
<dbReference type="Proteomes" id="UP000789595">
    <property type="component" value="Unassembled WGS sequence"/>
</dbReference>
<keyword evidence="1" id="KW-1133">Transmembrane helix</keyword>
<feature type="transmembrane region" description="Helical" evidence="1">
    <location>
        <begin position="67"/>
        <end position="87"/>
    </location>
</feature>
<accession>A0A8J2SH03</accession>